<dbReference type="GO" id="GO:0016887">
    <property type="term" value="F:ATP hydrolysis activity"/>
    <property type="evidence" value="ECO:0007669"/>
    <property type="project" value="InterPro"/>
</dbReference>
<dbReference type="AlphaFoldDB" id="A0A7C9USI7"/>
<evidence type="ECO:0000256" key="5">
    <source>
        <dbReference type="ARBA" id="ARBA00022840"/>
    </source>
</evidence>
<evidence type="ECO:0000256" key="4">
    <source>
        <dbReference type="ARBA" id="ARBA00022741"/>
    </source>
</evidence>
<dbReference type="GO" id="GO:0005524">
    <property type="term" value="F:ATP binding"/>
    <property type="evidence" value="ECO:0007669"/>
    <property type="project" value="UniProtKB-KW"/>
</dbReference>
<keyword evidence="3" id="KW-0536">Nodulation</keyword>
<reference evidence="7 8" key="1">
    <citation type="submission" date="2020-02" db="EMBL/GenBank/DDBJ databases">
        <authorList>
            <person name="Dziuba M."/>
            <person name="Kuznetsov B."/>
            <person name="Mardanov A."/>
            <person name="Ravin N."/>
            <person name="Grouzdev D."/>
        </authorList>
    </citation>
    <scope>NUCLEOTIDE SEQUENCE [LARGE SCALE GENOMIC DNA]</scope>
    <source>
        <strain evidence="7 8">SpK</strain>
    </source>
</reference>
<dbReference type="SUPFAM" id="SSF52540">
    <property type="entry name" value="P-loop containing nucleoside triphosphate hydrolases"/>
    <property type="match status" value="1"/>
</dbReference>
<dbReference type="InterPro" id="IPR027417">
    <property type="entry name" value="P-loop_NTPase"/>
</dbReference>
<sequence>MTFTPPPAFEPRIVFENVSKTFRRNRVLDGISLEILKGERIALVGSNGAGKTTLIRCLLGEYTYDGTVSVGGLDPRANRSVVLARVGFVPQIPPPLKMPVGELVSFAASVCHSDPKEMVRVIEELGLDFGRIRRLPFVKLSGGMKQKTLIGIALGRPSDILIMDEPAANLDPEARHIFFHQLAERKDDSVMVITSHRLDEVAALVNRVVEMDMGRVVLDDRVADSVDMTSRMSCDLKLVRADEAFARTIGEWGFEGAGTRWSGMVNGPDRLRFMCMLSRYTGLIAGLEMVEGKEVAPCAPEI</sequence>
<evidence type="ECO:0000256" key="3">
    <source>
        <dbReference type="ARBA" id="ARBA00022458"/>
    </source>
</evidence>
<dbReference type="EMBL" id="JAAIYP010000026">
    <property type="protein sequence ID" value="NFV79348.1"/>
    <property type="molecule type" value="Genomic_DNA"/>
</dbReference>
<dbReference type="InterPro" id="IPR003593">
    <property type="entry name" value="AAA+_ATPase"/>
</dbReference>
<feature type="domain" description="ABC transporter" evidence="6">
    <location>
        <begin position="13"/>
        <end position="238"/>
    </location>
</feature>
<keyword evidence="4" id="KW-0547">Nucleotide-binding</keyword>
<dbReference type="PANTHER" id="PTHR42711">
    <property type="entry name" value="ABC TRANSPORTER ATP-BINDING PROTEIN"/>
    <property type="match status" value="1"/>
</dbReference>
<dbReference type="PANTHER" id="PTHR42711:SF5">
    <property type="entry name" value="ABC TRANSPORTER ATP-BINDING PROTEIN NATA"/>
    <property type="match status" value="1"/>
</dbReference>
<evidence type="ECO:0000256" key="2">
    <source>
        <dbReference type="ARBA" id="ARBA00022448"/>
    </source>
</evidence>
<keyword evidence="5 7" id="KW-0067">ATP-binding</keyword>
<dbReference type="Proteomes" id="UP000480684">
    <property type="component" value="Unassembled WGS sequence"/>
</dbReference>
<keyword evidence="2" id="KW-0813">Transport</keyword>
<evidence type="ECO:0000313" key="8">
    <source>
        <dbReference type="Proteomes" id="UP000480684"/>
    </source>
</evidence>
<keyword evidence="8" id="KW-1185">Reference proteome</keyword>
<proteinExistence type="inferred from homology"/>
<accession>A0A7C9USI7</accession>
<dbReference type="Pfam" id="PF00005">
    <property type="entry name" value="ABC_tran"/>
    <property type="match status" value="1"/>
</dbReference>
<dbReference type="CDD" id="cd03230">
    <property type="entry name" value="ABC_DR_subfamily_A"/>
    <property type="match status" value="1"/>
</dbReference>
<dbReference type="SMART" id="SM00382">
    <property type="entry name" value="AAA"/>
    <property type="match status" value="1"/>
</dbReference>
<dbReference type="PROSITE" id="PS50893">
    <property type="entry name" value="ABC_TRANSPORTER_2"/>
    <property type="match status" value="1"/>
</dbReference>
<comment type="caution">
    <text evidence="7">The sequence shown here is derived from an EMBL/GenBank/DDBJ whole genome shotgun (WGS) entry which is preliminary data.</text>
</comment>
<evidence type="ECO:0000313" key="7">
    <source>
        <dbReference type="EMBL" id="NFV79348.1"/>
    </source>
</evidence>
<evidence type="ECO:0000259" key="6">
    <source>
        <dbReference type="PROSITE" id="PS50893"/>
    </source>
</evidence>
<evidence type="ECO:0000256" key="1">
    <source>
        <dbReference type="ARBA" id="ARBA00005417"/>
    </source>
</evidence>
<comment type="similarity">
    <text evidence="1">Belongs to the ABC transporter superfamily.</text>
</comment>
<dbReference type="InterPro" id="IPR003439">
    <property type="entry name" value="ABC_transporter-like_ATP-bd"/>
</dbReference>
<organism evidence="7 8">
    <name type="scientific">Magnetospirillum aberrantis SpK</name>
    <dbReference type="NCBI Taxonomy" id="908842"/>
    <lineage>
        <taxon>Bacteria</taxon>
        <taxon>Pseudomonadati</taxon>
        <taxon>Pseudomonadota</taxon>
        <taxon>Alphaproteobacteria</taxon>
        <taxon>Rhodospirillales</taxon>
        <taxon>Rhodospirillaceae</taxon>
        <taxon>Magnetospirillum</taxon>
    </lineage>
</organism>
<gene>
    <name evidence="7" type="ORF">G4223_04400</name>
</gene>
<name>A0A7C9USI7_9PROT</name>
<dbReference type="InterPro" id="IPR050763">
    <property type="entry name" value="ABC_transporter_ATP-binding"/>
</dbReference>
<dbReference type="Gene3D" id="3.40.50.300">
    <property type="entry name" value="P-loop containing nucleotide triphosphate hydrolases"/>
    <property type="match status" value="1"/>
</dbReference>
<protein>
    <submittedName>
        <fullName evidence="7">ABC transporter ATP-binding protein</fullName>
    </submittedName>
</protein>